<proteinExistence type="predicted"/>
<evidence type="ECO:0000259" key="1">
    <source>
        <dbReference type="Pfam" id="PF07075"/>
    </source>
</evidence>
<dbReference type="InterPro" id="IPR048503">
    <property type="entry name" value="NamZ_C"/>
</dbReference>
<evidence type="ECO:0008006" key="5">
    <source>
        <dbReference type="Google" id="ProtNLM"/>
    </source>
</evidence>
<name>A0A150WVJ6_BDEBC</name>
<dbReference type="Proteomes" id="UP000075391">
    <property type="component" value="Unassembled WGS sequence"/>
</dbReference>
<dbReference type="Pfam" id="PF07075">
    <property type="entry name" value="NamZ_N"/>
    <property type="match status" value="1"/>
</dbReference>
<sequence length="397" mass="45026">MKLGVEVLLSSAPLLKSLKGKRVGLVCHPASVDENLQHSLDLLSKKIKLSCAFGPQHGVRGDKQDNMIESPDFIDPIHKIPVFSLYGEVRRPTAKMMDSFDVVLFDLQDLGCRIYTFITTLLYVMEECAKLGKGVIVLDRPNPAGRPIEGFKMLPGWESFVGAAPIPMRHGLTVGELALYFKDFYKMNLDLKVVKMKGYAPDKKPGFGWDLSRPWVNPSPNAASLNMARAYSGTVLIEGTTLSEARGTTRALEIIGASDIDFSEVLKRMKKKAPQWFKGVVLRECYFEPTFHKHVGKLCHGFQFHTDSKAYKHDQFKPFRLTALMLKVIREMHPDYPIYRDFAYEYVKDRLAFDVINGGPALREWIEDSKATPKDLDKALAVDEKSWAKERKKYLLY</sequence>
<reference evidence="3 4" key="1">
    <citation type="submission" date="2016-03" db="EMBL/GenBank/DDBJ databases">
        <authorList>
            <person name="Ploux O."/>
        </authorList>
    </citation>
    <scope>NUCLEOTIDE SEQUENCE [LARGE SCALE GENOMIC DNA]</scope>
    <source>
        <strain evidence="3 4">BER2</strain>
    </source>
</reference>
<feature type="domain" description="Peptidoglycan beta-N-acetylmuramidase NamZ C-terminal" evidence="2">
    <location>
        <begin position="230"/>
        <end position="397"/>
    </location>
</feature>
<feature type="domain" description="Peptidoglycan beta-N-acetylmuramidase NamZ N-terminal" evidence="1">
    <location>
        <begin position="23"/>
        <end position="225"/>
    </location>
</feature>
<comment type="caution">
    <text evidence="3">The sequence shown here is derived from an EMBL/GenBank/DDBJ whole genome shotgun (WGS) entry which is preliminary data.</text>
</comment>
<dbReference type="PANTHER" id="PTHR42915">
    <property type="entry name" value="HYPOTHETICAL 460 KDA PROTEIN IN FEUA-SIGW INTERGENIC REGION [PRECURSOR]"/>
    <property type="match status" value="1"/>
</dbReference>
<dbReference type="RefSeq" id="WP_063242243.1">
    <property type="nucleotide sequence ID" value="NZ_CP168967.1"/>
</dbReference>
<dbReference type="PIRSF" id="PIRSF016719">
    <property type="entry name" value="UCP016719"/>
    <property type="match status" value="1"/>
</dbReference>
<dbReference type="GO" id="GO:0033922">
    <property type="term" value="F:peptidoglycan beta-N-acetylmuramidase activity"/>
    <property type="evidence" value="ECO:0007669"/>
    <property type="project" value="InterPro"/>
</dbReference>
<dbReference type="InterPro" id="IPR008302">
    <property type="entry name" value="NamZ"/>
</dbReference>
<organism evidence="3 4">
    <name type="scientific">Bdellovibrio bacteriovorus</name>
    <dbReference type="NCBI Taxonomy" id="959"/>
    <lineage>
        <taxon>Bacteria</taxon>
        <taxon>Pseudomonadati</taxon>
        <taxon>Bdellovibrionota</taxon>
        <taxon>Bdellovibrionia</taxon>
        <taxon>Bdellovibrionales</taxon>
        <taxon>Pseudobdellovibrionaceae</taxon>
        <taxon>Bdellovibrio</taxon>
    </lineage>
</organism>
<dbReference type="AlphaFoldDB" id="A0A150WVJ6"/>
<dbReference type="InterPro" id="IPR048502">
    <property type="entry name" value="NamZ_N"/>
</dbReference>
<evidence type="ECO:0000313" key="3">
    <source>
        <dbReference type="EMBL" id="KYG70459.1"/>
    </source>
</evidence>
<dbReference type="Pfam" id="PF20732">
    <property type="entry name" value="NamZ_C"/>
    <property type="match status" value="1"/>
</dbReference>
<protein>
    <recommendedName>
        <fullName evidence="5">DUF1343 domain-containing protein</fullName>
    </recommendedName>
</protein>
<dbReference type="PANTHER" id="PTHR42915:SF1">
    <property type="entry name" value="PEPTIDOGLYCAN BETA-N-ACETYLMURAMIDASE NAMZ"/>
    <property type="match status" value="1"/>
</dbReference>
<evidence type="ECO:0000259" key="2">
    <source>
        <dbReference type="Pfam" id="PF20732"/>
    </source>
</evidence>
<dbReference type="OrthoDB" id="5288433at2"/>
<accession>A0A150WVJ6</accession>
<dbReference type="EMBL" id="LUKF01000001">
    <property type="protein sequence ID" value="KYG70459.1"/>
    <property type="molecule type" value="Genomic_DNA"/>
</dbReference>
<dbReference type="Gene3D" id="3.90.1150.140">
    <property type="match status" value="1"/>
</dbReference>
<dbReference type="Gene3D" id="3.40.50.12170">
    <property type="entry name" value="Uncharacterised protein PF07075, DUF1343"/>
    <property type="match status" value="1"/>
</dbReference>
<gene>
    <name evidence="3" type="ORF">AZI85_00475</name>
</gene>
<evidence type="ECO:0000313" key="4">
    <source>
        <dbReference type="Proteomes" id="UP000075391"/>
    </source>
</evidence>